<name>A0A5P9CJA1_9VIBR</name>
<reference evidence="1 2" key="1">
    <citation type="submission" date="2019-10" db="EMBL/GenBank/DDBJ databases">
        <title>Complete genome sequence of Vibrio sp. strain THAF100, isolated from non-filtered water from the water column of tank 6 of a marine aquarium containing stony-coral fragments. Water maintained at 26 degree C.</title>
        <authorList>
            <person name="Ruckert C."/>
            <person name="Franco A."/>
            <person name="Kalinowski J."/>
            <person name="Glaeser S."/>
        </authorList>
    </citation>
    <scope>NUCLEOTIDE SEQUENCE [LARGE SCALE GENOMIC DNA]</scope>
    <source>
        <strain evidence="1 2">THAF100</strain>
    </source>
</reference>
<proteinExistence type="predicted"/>
<evidence type="ECO:0000313" key="2">
    <source>
        <dbReference type="Proteomes" id="UP000326936"/>
    </source>
</evidence>
<evidence type="ECO:0000313" key="1">
    <source>
        <dbReference type="EMBL" id="QFT26296.1"/>
    </source>
</evidence>
<dbReference type="EMBL" id="CP045350">
    <property type="protein sequence ID" value="QFT26296.1"/>
    <property type="molecule type" value="Genomic_DNA"/>
</dbReference>
<keyword evidence="2" id="KW-1185">Reference proteome</keyword>
<dbReference type="Pfam" id="PF19531">
    <property type="entry name" value="DUF6058"/>
    <property type="match status" value="1"/>
</dbReference>
<dbReference type="KEGG" id="vaq:FIV01_07630"/>
<sequence>MELIKYLNNYFFTKQELLDITKITEQDLLKYQNDGVMPKCSYKLSLNIKSDSFFGLHHDEQEIEYYAKGYSSWLAIIQSLNSTEAIYSVFANRYKIAIESLKKQGYSSTNFKVTSELNEHINEQWSHFLNGTYGLCTKSGLPEDIAAKEFSILVINELSEHNELTPEQLNRLNLAVDLLDSASSLFAPHERLKSSRHRLVNEVRRKYQLKTS</sequence>
<gene>
    <name evidence="1" type="ORF">FIV01_07630</name>
</gene>
<protein>
    <recommendedName>
        <fullName evidence="3">Orphan protein</fullName>
    </recommendedName>
</protein>
<dbReference type="AlphaFoldDB" id="A0A5P9CJA1"/>
<organism evidence="1 2">
    <name type="scientific">Vibrio aquimaris</name>
    <dbReference type="NCBI Taxonomy" id="2587862"/>
    <lineage>
        <taxon>Bacteria</taxon>
        <taxon>Pseudomonadati</taxon>
        <taxon>Pseudomonadota</taxon>
        <taxon>Gammaproteobacteria</taxon>
        <taxon>Vibrionales</taxon>
        <taxon>Vibrionaceae</taxon>
        <taxon>Vibrio</taxon>
    </lineage>
</organism>
<accession>A0A5P9CJA1</accession>
<dbReference type="RefSeq" id="WP_152430458.1">
    <property type="nucleotide sequence ID" value="NZ_CBCSDK010000004.1"/>
</dbReference>
<dbReference type="OrthoDB" id="7840905at2"/>
<dbReference type="InterPro" id="IPR045694">
    <property type="entry name" value="DUF6058"/>
</dbReference>
<evidence type="ECO:0008006" key="3">
    <source>
        <dbReference type="Google" id="ProtNLM"/>
    </source>
</evidence>
<dbReference type="Proteomes" id="UP000326936">
    <property type="component" value="Chromosome"/>
</dbReference>